<dbReference type="InterPro" id="IPR011009">
    <property type="entry name" value="Kinase-like_dom_sf"/>
</dbReference>
<dbReference type="STRING" id="504797.SAMN05421678_106177"/>
<keyword evidence="6" id="KW-1185">Reference proteome</keyword>
<feature type="domain" description="Aminoglycoside phosphotransferase" evidence="2">
    <location>
        <begin position="76"/>
        <end position="261"/>
    </location>
</feature>
<evidence type="ECO:0000259" key="2">
    <source>
        <dbReference type="Pfam" id="PF01636"/>
    </source>
</evidence>
<dbReference type="Proteomes" id="UP000199052">
    <property type="component" value="Unassembled WGS sequence"/>
</dbReference>
<dbReference type="EMBL" id="FOOI01000006">
    <property type="protein sequence ID" value="SFG50414.1"/>
    <property type="molecule type" value="Genomic_DNA"/>
</dbReference>
<dbReference type="Pfam" id="PF01636">
    <property type="entry name" value="APH"/>
    <property type="match status" value="1"/>
</dbReference>
<protein>
    <submittedName>
        <fullName evidence="4">Ser/Thr protein kinase RdoA involved in Cpx stress response, MazF antagonist</fullName>
    </submittedName>
</protein>
<dbReference type="AlphaFoldDB" id="A0A1I2SC52"/>
<accession>A0A1I2SC52</accession>
<keyword evidence="4" id="KW-0418">Kinase</keyword>
<dbReference type="InterPro" id="IPR002575">
    <property type="entry name" value="Aminoglycoside_PTrfase"/>
</dbReference>
<dbReference type="SUPFAM" id="SSF56112">
    <property type="entry name" value="Protein kinase-like (PK-like)"/>
    <property type="match status" value="1"/>
</dbReference>
<evidence type="ECO:0000313" key="3">
    <source>
        <dbReference type="EMBL" id="NYH83918.1"/>
    </source>
</evidence>
<sequence>MTASQAGSVPHGATAVRPQWADLPEPLRDRIAERLGGEVVATASQGSGFTPGFASRLVFGGDSATGDADETRGTGHAFVKAVSADRSPAIADSYRAEARIASRIPPAAPVPALRWTLEEFDWVVLCFDDVPGRPPARPWKPGELTDVLTALTGLAQVLTPVPDGLVVPQARDWLAQDFGYWGRLARASGAGGSLVDPQVAELAALEGAAPDALDGDSVVHCDLRDDNVILGDDGRVWFCDWNWPSRGPAWLDLVTVLISACGDGYDATALLSAHPLGEGVDSEAVDAVLAGLAGYFTDSSLQPAVSGSPYLRAHQGWYAQATLSWLALRRGWVG</sequence>
<reference evidence="4 5" key="1">
    <citation type="submission" date="2016-10" db="EMBL/GenBank/DDBJ databases">
        <authorList>
            <person name="de Groot N.N."/>
        </authorList>
    </citation>
    <scope>NUCLEOTIDE SEQUENCE [LARGE SCALE GENOMIC DNA]</scope>
    <source>
        <strain evidence="4 5">CPCC 202808</strain>
    </source>
</reference>
<feature type="region of interest" description="Disordered" evidence="1">
    <location>
        <begin position="1"/>
        <end position="22"/>
    </location>
</feature>
<dbReference type="EMBL" id="JACBZA010000001">
    <property type="protein sequence ID" value="NYH83918.1"/>
    <property type="molecule type" value="Genomic_DNA"/>
</dbReference>
<gene>
    <name evidence="3" type="ORF">FHR37_002769</name>
    <name evidence="4" type="ORF">SAMN05421678_106177</name>
</gene>
<evidence type="ECO:0000313" key="6">
    <source>
        <dbReference type="Proteomes" id="UP000533017"/>
    </source>
</evidence>
<organism evidence="4 5">
    <name type="scientific">Actinopolymorpha cephalotaxi</name>
    <dbReference type="NCBI Taxonomy" id="504797"/>
    <lineage>
        <taxon>Bacteria</taxon>
        <taxon>Bacillati</taxon>
        <taxon>Actinomycetota</taxon>
        <taxon>Actinomycetes</taxon>
        <taxon>Propionibacteriales</taxon>
        <taxon>Actinopolymorphaceae</taxon>
        <taxon>Actinopolymorpha</taxon>
    </lineage>
</organism>
<dbReference type="GO" id="GO:0016301">
    <property type="term" value="F:kinase activity"/>
    <property type="evidence" value="ECO:0007669"/>
    <property type="project" value="UniProtKB-KW"/>
</dbReference>
<proteinExistence type="predicted"/>
<evidence type="ECO:0000313" key="4">
    <source>
        <dbReference type="EMBL" id="SFG50414.1"/>
    </source>
</evidence>
<name>A0A1I2SC52_9ACTN</name>
<evidence type="ECO:0000256" key="1">
    <source>
        <dbReference type="SAM" id="MobiDB-lite"/>
    </source>
</evidence>
<dbReference type="RefSeq" id="WP_175542504.1">
    <property type="nucleotide sequence ID" value="NZ_FOOI01000006.1"/>
</dbReference>
<dbReference type="Proteomes" id="UP000533017">
    <property type="component" value="Unassembled WGS sequence"/>
</dbReference>
<dbReference type="Gene3D" id="3.90.1200.10">
    <property type="match status" value="1"/>
</dbReference>
<evidence type="ECO:0000313" key="5">
    <source>
        <dbReference type="Proteomes" id="UP000199052"/>
    </source>
</evidence>
<keyword evidence="4" id="KW-0808">Transferase</keyword>
<reference evidence="3 6" key="2">
    <citation type="submission" date="2020-07" db="EMBL/GenBank/DDBJ databases">
        <title>Sequencing the genomes of 1000 actinobacteria strains.</title>
        <authorList>
            <person name="Klenk H.-P."/>
        </authorList>
    </citation>
    <scope>NUCLEOTIDE SEQUENCE [LARGE SCALE GENOMIC DNA]</scope>
    <source>
        <strain evidence="3 6">DSM 45117</strain>
    </source>
</reference>